<dbReference type="KEGG" id="vg:4179097"/>
<accession>Q0ZP39</accession>
<dbReference type="GeneID" id="4179097"/>
<evidence type="ECO:0000313" key="1">
    <source>
        <dbReference type="EMBL" id="ABC74915.1"/>
    </source>
</evidence>
<proteinExistence type="predicted"/>
<evidence type="ECO:0000313" key="2">
    <source>
        <dbReference type="Proteomes" id="UP000242804"/>
    </source>
</evidence>
<dbReference type="Proteomes" id="UP000242804">
    <property type="component" value="Segment"/>
</dbReference>
<reference evidence="1 2" key="1">
    <citation type="journal article" date="2006" name="J. Virol.">
        <title>Sequence analysis and organization of the Neodiprion abietis nucleopolyhedrovirus genome.</title>
        <authorList>
            <person name="Duffy S.P."/>
            <person name="Young A.M."/>
            <person name="Morin B."/>
            <person name="Lucarotti C.J."/>
            <person name="Koop B.F."/>
            <person name="Levin D.B."/>
        </authorList>
    </citation>
    <scope>NUCLEOTIDE SEQUENCE [LARGE SCALE GENOMIC DNA]</scope>
</reference>
<protein>
    <submittedName>
        <fullName evidence="1">Uncharacterized protein</fullName>
    </submittedName>
</protein>
<name>Q0ZP39_9CBAC</name>
<organism evidence="1 2">
    <name type="scientific">Neodiprion abietis nucleopolyhedrovirus</name>
    <dbReference type="NCBI Taxonomy" id="204507"/>
    <lineage>
        <taxon>Viruses</taxon>
        <taxon>Viruses incertae sedis</taxon>
        <taxon>Naldaviricetes</taxon>
        <taxon>Lefavirales</taxon>
        <taxon>Baculoviridae</taxon>
        <taxon>Gammabaculovirus</taxon>
        <taxon>Gammabaculovirus neabietis</taxon>
    </lineage>
</organism>
<dbReference type="EMBL" id="DQ317692">
    <property type="protein sequence ID" value="ABC74915.1"/>
    <property type="molecule type" value="Genomic_DNA"/>
</dbReference>
<keyword evidence="2" id="KW-1185">Reference proteome</keyword>
<dbReference type="RefSeq" id="YP_667889.1">
    <property type="nucleotide sequence ID" value="NC_008252.1"/>
</dbReference>
<sequence>MSSIDDFLLLFLKSVSSKSSIKSSSTRSGSSYDDSTILDSFCPSITISDAATVVLSCFSEKY</sequence>